<evidence type="ECO:0000313" key="1">
    <source>
        <dbReference type="EMBL" id="CAH0112172.1"/>
    </source>
</evidence>
<dbReference type="AlphaFoldDB" id="A0A8J2WC07"/>
<dbReference type="OrthoDB" id="121932at2759"/>
<organism evidence="1 2">
    <name type="scientific">Daphnia galeata</name>
    <dbReference type="NCBI Taxonomy" id="27404"/>
    <lineage>
        <taxon>Eukaryota</taxon>
        <taxon>Metazoa</taxon>
        <taxon>Ecdysozoa</taxon>
        <taxon>Arthropoda</taxon>
        <taxon>Crustacea</taxon>
        <taxon>Branchiopoda</taxon>
        <taxon>Diplostraca</taxon>
        <taxon>Cladocera</taxon>
        <taxon>Anomopoda</taxon>
        <taxon>Daphniidae</taxon>
        <taxon>Daphnia</taxon>
    </lineage>
</organism>
<protein>
    <submittedName>
        <fullName evidence="1">Uncharacterized protein</fullName>
    </submittedName>
</protein>
<dbReference type="Proteomes" id="UP000789390">
    <property type="component" value="Unassembled WGS sequence"/>
</dbReference>
<reference evidence="1" key="1">
    <citation type="submission" date="2021-11" db="EMBL/GenBank/DDBJ databases">
        <authorList>
            <person name="Schell T."/>
        </authorList>
    </citation>
    <scope>NUCLEOTIDE SEQUENCE</scope>
    <source>
        <strain evidence="1">M5</strain>
    </source>
</reference>
<comment type="caution">
    <text evidence="1">The sequence shown here is derived from an EMBL/GenBank/DDBJ whole genome shotgun (WGS) entry which is preliminary data.</text>
</comment>
<proteinExistence type="predicted"/>
<dbReference type="Pfam" id="PF16065">
    <property type="entry name" value="DUF4807"/>
    <property type="match status" value="1"/>
</dbReference>
<name>A0A8J2WC07_9CRUS</name>
<accession>A0A8J2WC07</accession>
<gene>
    <name evidence="1" type="ORF">DGAL_LOCUS15884</name>
</gene>
<keyword evidence="2" id="KW-1185">Reference proteome</keyword>
<evidence type="ECO:0000313" key="2">
    <source>
        <dbReference type="Proteomes" id="UP000789390"/>
    </source>
</evidence>
<sequence>MSKKLIILARFSEDDIRESYAFLLNKKKVLKEDQHKFEKCDTSYANEIQIFPYCIDVHAASYFVSELHRSSFFRIQVWNNHTSLSHTDAIMLQMLLKEPIRYHMDQRFGSQVQLLVNEKIELDHIMSCLSTLGGAFSSLGDQFLDCAKIAGRISLQQYKIAEKLSDPVTLMRCQLYLSISLIQCNRFRNARIVITSVYRSMKSRPEELQDKRVISMCLGIWAKLKYHWHLENNKVKQMYIT</sequence>
<dbReference type="InterPro" id="IPR032072">
    <property type="entry name" value="DUF4807"/>
</dbReference>
<dbReference type="PANTHER" id="PTHR36693">
    <property type="entry name" value="GH02722P"/>
    <property type="match status" value="1"/>
</dbReference>
<dbReference type="PANTHER" id="PTHR36693:SF1">
    <property type="entry name" value="GH02722P"/>
    <property type="match status" value="1"/>
</dbReference>
<dbReference type="EMBL" id="CAKKLH010000323">
    <property type="protein sequence ID" value="CAH0112172.1"/>
    <property type="molecule type" value="Genomic_DNA"/>
</dbReference>